<gene>
    <name evidence="2" type="ORF">S03H2_23524</name>
</gene>
<organism evidence="2">
    <name type="scientific">marine sediment metagenome</name>
    <dbReference type="NCBI Taxonomy" id="412755"/>
    <lineage>
        <taxon>unclassified sequences</taxon>
        <taxon>metagenomes</taxon>
        <taxon>ecological metagenomes</taxon>
    </lineage>
</organism>
<feature type="non-terminal residue" evidence="2">
    <location>
        <position position="1"/>
    </location>
</feature>
<feature type="transmembrane region" description="Helical" evidence="1">
    <location>
        <begin position="183"/>
        <end position="204"/>
    </location>
</feature>
<name>X1GF27_9ZZZZ</name>
<keyword evidence="1" id="KW-0812">Transmembrane</keyword>
<dbReference type="PANTHER" id="PTHR11328">
    <property type="entry name" value="MAJOR FACILITATOR SUPERFAMILY DOMAIN-CONTAINING PROTEIN"/>
    <property type="match status" value="1"/>
</dbReference>
<feature type="transmembrane region" description="Helical" evidence="1">
    <location>
        <begin position="65"/>
        <end position="82"/>
    </location>
</feature>
<accession>X1GF27</accession>
<feature type="transmembrane region" description="Helical" evidence="1">
    <location>
        <begin position="20"/>
        <end position="44"/>
    </location>
</feature>
<dbReference type="EMBL" id="BARU01012867">
    <property type="protein sequence ID" value="GAH31633.1"/>
    <property type="molecule type" value="Genomic_DNA"/>
</dbReference>
<dbReference type="SUPFAM" id="SSF103473">
    <property type="entry name" value="MFS general substrate transporter"/>
    <property type="match status" value="1"/>
</dbReference>
<dbReference type="GO" id="GO:0015293">
    <property type="term" value="F:symporter activity"/>
    <property type="evidence" value="ECO:0007669"/>
    <property type="project" value="InterPro"/>
</dbReference>
<dbReference type="InterPro" id="IPR039672">
    <property type="entry name" value="MFS_2"/>
</dbReference>
<protein>
    <recommendedName>
        <fullName evidence="3">Major facilitator superfamily (MFS) profile domain-containing protein</fullName>
    </recommendedName>
</protein>
<dbReference type="GO" id="GO:0008643">
    <property type="term" value="P:carbohydrate transport"/>
    <property type="evidence" value="ECO:0007669"/>
    <property type="project" value="InterPro"/>
</dbReference>
<sequence>IMFLLFTPPITFGIEDQMINFLYFILIIILFELFFSMFDINYISLLPEVFITTEERTKANNFRQTFAIIGLIFAFVLPTLFIPDLTNRKYLANYQLYGIVAAIIIILAGIFFLKYTPKEKAEFQDEYKSAPGFGKSIKLCIKNKSFRWFLPIEIGSWFVYGMLPIIAPLYGKFVLGIGEGESIFLALLLGLTFISAALFMNILWKPLVQKIGLRKTWLISKSIW</sequence>
<evidence type="ECO:0008006" key="3">
    <source>
        <dbReference type="Google" id="ProtNLM"/>
    </source>
</evidence>
<keyword evidence="1" id="KW-0472">Membrane</keyword>
<feature type="non-terminal residue" evidence="2">
    <location>
        <position position="224"/>
    </location>
</feature>
<evidence type="ECO:0000313" key="2">
    <source>
        <dbReference type="EMBL" id="GAH31633.1"/>
    </source>
</evidence>
<evidence type="ECO:0000256" key="1">
    <source>
        <dbReference type="SAM" id="Phobius"/>
    </source>
</evidence>
<proteinExistence type="predicted"/>
<dbReference type="PANTHER" id="PTHR11328:SF24">
    <property type="entry name" value="MAJOR FACILITATOR SUPERFAMILY (MFS) PROFILE DOMAIN-CONTAINING PROTEIN"/>
    <property type="match status" value="1"/>
</dbReference>
<dbReference type="Pfam" id="PF13347">
    <property type="entry name" value="MFS_2"/>
    <property type="match status" value="1"/>
</dbReference>
<reference evidence="2" key="1">
    <citation type="journal article" date="2014" name="Front. Microbiol.">
        <title>High frequency of phylogenetically diverse reductive dehalogenase-homologous genes in deep subseafloor sedimentary metagenomes.</title>
        <authorList>
            <person name="Kawai M."/>
            <person name="Futagami T."/>
            <person name="Toyoda A."/>
            <person name="Takaki Y."/>
            <person name="Nishi S."/>
            <person name="Hori S."/>
            <person name="Arai W."/>
            <person name="Tsubouchi T."/>
            <person name="Morono Y."/>
            <person name="Uchiyama I."/>
            <person name="Ito T."/>
            <person name="Fujiyama A."/>
            <person name="Inagaki F."/>
            <person name="Takami H."/>
        </authorList>
    </citation>
    <scope>NUCLEOTIDE SEQUENCE</scope>
    <source>
        <strain evidence="2">Expedition CK06-06</strain>
    </source>
</reference>
<keyword evidence="1" id="KW-1133">Transmembrane helix</keyword>
<dbReference type="InterPro" id="IPR036259">
    <property type="entry name" value="MFS_trans_sf"/>
</dbReference>
<feature type="transmembrane region" description="Helical" evidence="1">
    <location>
        <begin position="148"/>
        <end position="171"/>
    </location>
</feature>
<feature type="transmembrane region" description="Helical" evidence="1">
    <location>
        <begin position="94"/>
        <end position="113"/>
    </location>
</feature>
<dbReference type="GO" id="GO:0005886">
    <property type="term" value="C:plasma membrane"/>
    <property type="evidence" value="ECO:0007669"/>
    <property type="project" value="TreeGrafter"/>
</dbReference>
<dbReference type="AlphaFoldDB" id="X1GF27"/>
<comment type="caution">
    <text evidence="2">The sequence shown here is derived from an EMBL/GenBank/DDBJ whole genome shotgun (WGS) entry which is preliminary data.</text>
</comment>